<gene>
    <name evidence="2" type="ORF">EJK17_10940</name>
</gene>
<dbReference type="Proteomes" id="UP000288291">
    <property type="component" value="Unassembled WGS sequence"/>
</dbReference>
<feature type="compositionally biased region" description="Basic and acidic residues" evidence="1">
    <location>
        <begin position="53"/>
        <end position="69"/>
    </location>
</feature>
<dbReference type="RefSeq" id="WP_103661238.1">
    <property type="nucleotide sequence ID" value="NZ_ML136923.1"/>
</dbReference>
<sequence length="79" mass="9045">MKDKILDEFNNLIKDLTNELLTNDIDPYGNSVDTALAQVVHARRSYQFKKANDQRVADFKRENPNEDPKSAVIEGSSEY</sequence>
<dbReference type="EMBL" id="RXIA01000055">
    <property type="protein sequence ID" value="RVU69833.1"/>
    <property type="molecule type" value="Genomic_DNA"/>
</dbReference>
<evidence type="ECO:0000256" key="1">
    <source>
        <dbReference type="SAM" id="MobiDB-lite"/>
    </source>
</evidence>
<feature type="region of interest" description="Disordered" evidence="1">
    <location>
        <begin position="53"/>
        <end position="79"/>
    </location>
</feature>
<proteinExistence type="predicted"/>
<reference evidence="2 3" key="1">
    <citation type="submission" date="2018-12" db="EMBL/GenBank/DDBJ databases">
        <authorList>
            <person name="Meng J."/>
        </authorList>
    </citation>
    <scope>NUCLEOTIDE SEQUENCE [LARGE SCALE GENOMIC DNA]</scope>
    <source>
        <strain evidence="2 3">HT111-2</strain>
    </source>
</reference>
<evidence type="ECO:0000313" key="3">
    <source>
        <dbReference type="Proteomes" id="UP000288291"/>
    </source>
</evidence>
<accession>A0A437SSE0</accession>
<dbReference type="AlphaFoldDB" id="A0A437SSE0"/>
<protein>
    <submittedName>
        <fullName evidence="2">Uncharacterized protein</fullName>
    </submittedName>
</protein>
<name>A0A437SSE0_9LACO</name>
<keyword evidence="3" id="KW-1185">Reference proteome</keyword>
<evidence type="ECO:0000313" key="2">
    <source>
        <dbReference type="EMBL" id="RVU69833.1"/>
    </source>
</evidence>
<organism evidence="2 3">
    <name type="scientific">Lactobacillus xujianguonis</name>
    <dbReference type="NCBI Taxonomy" id="2495899"/>
    <lineage>
        <taxon>Bacteria</taxon>
        <taxon>Bacillati</taxon>
        <taxon>Bacillota</taxon>
        <taxon>Bacilli</taxon>
        <taxon>Lactobacillales</taxon>
        <taxon>Lactobacillaceae</taxon>
        <taxon>Lactobacillus</taxon>
    </lineage>
</organism>
<comment type="caution">
    <text evidence="2">The sequence shown here is derived from an EMBL/GenBank/DDBJ whole genome shotgun (WGS) entry which is preliminary data.</text>
</comment>